<sequence length="158" mass="17637">MLLNLPFALPDWMPAWIFLVLALPVLLWALAFLLMPFSVFGVKARLESLEEQIDSLHEDLRMMTLRASGGLPPAPSEFSPYDEIPNFSRLKKSPTVYPAAHEEPVMPPPRPVHPAPRPADPVPRTAPVVYPRERLSPSPAPAPAPAPKPFRRTEPRLD</sequence>
<dbReference type="RefSeq" id="WP_284258716.1">
    <property type="nucleotide sequence ID" value="NZ_BSOS01000073.1"/>
</dbReference>
<dbReference type="EMBL" id="BSOS01000073">
    <property type="protein sequence ID" value="GLR67916.1"/>
    <property type="molecule type" value="Genomic_DNA"/>
</dbReference>
<protein>
    <submittedName>
        <fullName evidence="4">Uncharacterized protein</fullName>
    </submittedName>
</protein>
<evidence type="ECO:0000256" key="3">
    <source>
        <dbReference type="SAM" id="Phobius"/>
    </source>
</evidence>
<feature type="compositionally biased region" description="Pro residues" evidence="2">
    <location>
        <begin position="105"/>
        <end position="121"/>
    </location>
</feature>
<keyword evidence="5" id="KW-1185">Reference proteome</keyword>
<feature type="compositionally biased region" description="Pro residues" evidence="2">
    <location>
        <begin position="138"/>
        <end position="148"/>
    </location>
</feature>
<evidence type="ECO:0000313" key="4">
    <source>
        <dbReference type="EMBL" id="GLR67916.1"/>
    </source>
</evidence>
<name>A0ABQ6A7R0_9PROT</name>
<gene>
    <name evidence="4" type="ORF">GCM10010909_25970</name>
</gene>
<feature type="region of interest" description="Disordered" evidence="2">
    <location>
        <begin position="98"/>
        <end position="158"/>
    </location>
</feature>
<organism evidence="4 5">
    <name type="scientific">Acidocella aquatica</name>
    <dbReference type="NCBI Taxonomy" id="1922313"/>
    <lineage>
        <taxon>Bacteria</taxon>
        <taxon>Pseudomonadati</taxon>
        <taxon>Pseudomonadota</taxon>
        <taxon>Alphaproteobacteria</taxon>
        <taxon>Acetobacterales</taxon>
        <taxon>Acidocellaceae</taxon>
        <taxon>Acidocella</taxon>
    </lineage>
</organism>
<feature type="transmembrane region" description="Helical" evidence="3">
    <location>
        <begin position="12"/>
        <end position="35"/>
    </location>
</feature>
<reference evidence="5" key="1">
    <citation type="journal article" date="2019" name="Int. J. Syst. Evol. Microbiol.">
        <title>The Global Catalogue of Microorganisms (GCM) 10K type strain sequencing project: providing services to taxonomists for standard genome sequencing and annotation.</title>
        <authorList>
            <consortium name="The Broad Institute Genomics Platform"/>
            <consortium name="The Broad Institute Genome Sequencing Center for Infectious Disease"/>
            <person name="Wu L."/>
            <person name="Ma J."/>
        </authorList>
    </citation>
    <scope>NUCLEOTIDE SEQUENCE [LARGE SCALE GENOMIC DNA]</scope>
    <source>
        <strain evidence="5">NBRC 112502</strain>
    </source>
</reference>
<comment type="caution">
    <text evidence="4">The sequence shown here is derived from an EMBL/GenBank/DDBJ whole genome shotgun (WGS) entry which is preliminary data.</text>
</comment>
<accession>A0ABQ6A7R0</accession>
<proteinExistence type="predicted"/>
<dbReference type="Proteomes" id="UP001156641">
    <property type="component" value="Unassembled WGS sequence"/>
</dbReference>
<keyword evidence="3" id="KW-0472">Membrane</keyword>
<evidence type="ECO:0000256" key="1">
    <source>
        <dbReference type="SAM" id="Coils"/>
    </source>
</evidence>
<feature type="coiled-coil region" evidence="1">
    <location>
        <begin position="39"/>
        <end position="66"/>
    </location>
</feature>
<evidence type="ECO:0000256" key="2">
    <source>
        <dbReference type="SAM" id="MobiDB-lite"/>
    </source>
</evidence>
<keyword evidence="3" id="KW-1133">Transmembrane helix</keyword>
<keyword evidence="3" id="KW-0812">Transmembrane</keyword>
<evidence type="ECO:0000313" key="5">
    <source>
        <dbReference type="Proteomes" id="UP001156641"/>
    </source>
</evidence>
<keyword evidence="1" id="KW-0175">Coiled coil</keyword>